<dbReference type="Proteomes" id="UP000516181">
    <property type="component" value="Chromosome"/>
</dbReference>
<dbReference type="GeneID" id="93273442"/>
<reference evidence="2" key="6">
    <citation type="submission" date="2022-05" db="EMBL/GenBank/DDBJ databases">
        <authorList>
            <person name="Alioto T."/>
            <person name="Alioto T."/>
            <person name="Gomez Garrido J."/>
        </authorList>
    </citation>
    <scope>NUCLEOTIDE SEQUENCE</scope>
    <source>
        <strain evidence="2">0</strain>
    </source>
</reference>
<evidence type="ECO:0000259" key="1">
    <source>
        <dbReference type="Pfam" id="PF03756"/>
    </source>
</evidence>
<accession>A0A087FLL9</accession>
<dbReference type="KEGG" id="kvq:SP68_00855"/>
<dbReference type="Proteomes" id="UP000789617">
    <property type="component" value="Unassembled WGS sequence"/>
</dbReference>
<evidence type="ECO:0000313" key="6">
    <source>
        <dbReference type="EMBL" id="QNP22662.1"/>
    </source>
</evidence>
<dbReference type="EMBL" id="BQTA01000014">
    <property type="protein sequence ID" value="GKJ99447.1"/>
    <property type="molecule type" value="Genomic_DNA"/>
</dbReference>
<evidence type="ECO:0000313" key="3">
    <source>
        <dbReference type="EMBL" id="GKJ99447.1"/>
    </source>
</evidence>
<dbReference type="Pfam" id="PF03756">
    <property type="entry name" value="AfsA"/>
    <property type="match status" value="1"/>
</dbReference>
<protein>
    <submittedName>
        <fullName evidence="3">A-factor biosynthesis protein AfsA</fullName>
    </submittedName>
    <submittedName>
        <fullName evidence="7">A-factor biosynthesis repeat-containing protein</fullName>
    </submittedName>
    <submittedName>
        <fullName evidence="4">AfsA-related hotdog domain-containing protein</fullName>
    </submittedName>
</protein>
<dbReference type="Proteomes" id="UP000234473">
    <property type="component" value="Unassembled WGS sequence"/>
</dbReference>
<reference evidence="5 8" key="1">
    <citation type="submission" date="2017-11" db="EMBL/GenBank/DDBJ databases">
        <authorList>
            <person name="Han C.G."/>
        </authorList>
    </citation>
    <scope>NUCLEOTIDE SEQUENCE [LARGE SCALE GENOMIC DNA]</scope>
    <source>
        <strain evidence="5 8">A5</strain>
    </source>
</reference>
<sequence length="261" mass="29860">MEKLIVVGEKFTDFARRHQNVLTVNEFERFVWSGELAGVDKIVIGQGVQLDDISRTVCIIRQHYPDKIRQIVNLQDLYYQNNRDHQRLVHKRKKENILITSPEKRDEDSYCARLILQDASELLCDHQTGQHIQGMVLIEAARQTIIATSEKFLLAEAGVAMDEKYFTLSSLQVAFSSFVFPLPVTIVLNVVSRKSSAHGRFTCECSVGFDQTGTRKAEVGFSFSVYDLNYITRKECEQAALCHQHYLVSIEQGDGDEHRLF</sequence>
<dbReference type="AlphaFoldDB" id="A0A087FLL9"/>
<dbReference type="KEGG" id="kpe:KPK_2971"/>
<dbReference type="EMBL" id="CAJOXS020000001">
    <property type="protein sequence ID" value="CAH6000046.1"/>
    <property type="molecule type" value="Genomic_DNA"/>
</dbReference>
<organism evidence="5 8">
    <name type="scientific">Klebsiella variicola</name>
    <dbReference type="NCBI Taxonomy" id="244366"/>
    <lineage>
        <taxon>Bacteria</taxon>
        <taxon>Pseudomonadati</taxon>
        <taxon>Pseudomonadota</taxon>
        <taxon>Gammaproteobacteria</taxon>
        <taxon>Enterobacterales</taxon>
        <taxon>Enterobacteriaceae</taxon>
        <taxon>Klebsiella/Raoultella group</taxon>
        <taxon>Klebsiella</taxon>
        <taxon>Klebsiella pneumoniae complex</taxon>
    </lineage>
</organism>
<dbReference type="KEGG" id="kpk:A593_21995"/>
<evidence type="ECO:0000313" key="7">
    <source>
        <dbReference type="EMBL" id="SXF92059.1"/>
    </source>
</evidence>
<evidence type="ECO:0000313" key="4">
    <source>
        <dbReference type="EMBL" id="MEC6057794.1"/>
    </source>
</evidence>
<reference evidence="6 10" key="4">
    <citation type="submission" date="2020-08" db="EMBL/GenBank/DDBJ databases">
        <title>Complete genome sequence of Klebsiella pneumoniae KP2757.</title>
        <authorList>
            <person name="Zhang X."/>
        </authorList>
    </citation>
    <scope>NUCLEOTIDE SEQUENCE [LARGE SCALE GENOMIC DNA]</scope>
    <source>
        <strain evidence="6 10">KP2757</strain>
    </source>
</reference>
<dbReference type="KEGG" id="kvd:KR75_19820"/>
<dbReference type="Proteomes" id="UP001060507">
    <property type="component" value="Unassembled WGS sequence"/>
</dbReference>
<dbReference type="OMA" id="MADHQTG"/>
<dbReference type="RefSeq" id="WP_012541915.1">
    <property type="nucleotide sequence ID" value="NC_011283.1"/>
</dbReference>
<gene>
    <name evidence="2" type="ORF">AN2335V1_1141</name>
    <name evidence="5" type="ORF">CWM98_10130</name>
    <name evidence="6" type="ORF">IAP99_14545</name>
    <name evidence="3" type="ORF">NUKP37_39800</name>
    <name evidence="4" type="ORF">QAB22_014835</name>
    <name evidence="7" type="ORF">SAMEA3729809_00757</name>
</gene>
<reference evidence="4" key="7">
    <citation type="journal article" date="2023" name="Nat. Commun.">
        <title>Genomic dissection of endemic carbapenem resistance reveals metallo-beta-lactamase dissemination through clonal, plasmid and integron transfer.</title>
        <authorList>
            <person name="Macesic N."/>
            <person name="Hawkey J."/>
            <person name="Vezina B."/>
            <person name="Wisniewski J.A."/>
            <person name="Cottingham H."/>
            <person name="Blakeway L.V."/>
            <person name="Harshegyi T."/>
            <person name="Pragastis K."/>
            <person name="Badoordeen G.Z."/>
            <person name="Dennison A."/>
            <person name="Spelman D.W."/>
            <person name="Jenney A.W.J."/>
            <person name="Peleg A.Y."/>
        </authorList>
    </citation>
    <scope>NUCLEOTIDE SEQUENCE</scope>
    <source>
        <strain evidence="4">CPO071</strain>
    </source>
</reference>
<dbReference type="EMBL" id="CP060807">
    <property type="protein sequence ID" value="QNP22662.1"/>
    <property type="molecule type" value="Genomic_DNA"/>
</dbReference>
<dbReference type="InterPro" id="IPR005509">
    <property type="entry name" value="AfsA_hotdog_dom"/>
</dbReference>
<reference evidence="7 9" key="3">
    <citation type="submission" date="2018-08" db="EMBL/GenBank/DDBJ databases">
        <authorList>
            <consortium name="Pathogen Informatics"/>
        </authorList>
    </citation>
    <scope>NUCLEOTIDE SEQUENCE [LARGE SCALE GENOMIC DNA]</scope>
    <source>
        <strain evidence="7 9">EuSCAPE_TR218</strain>
    </source>
</reference>
<dbReference type="Proteomes" id="UP001176846">
    <property type="component" value="Unassembled WGS sequence"/>
</dbReference>
<evidence type="ECO:0000313" key="2">
    <source>
        <dbReference type="EMBL" id="CAH6000046.1"/>
    </source>
</evidence>
<evidence type="ECO:0000313" key="9">
    <source>
        <dbReference type="Proteomes" id="UP000258928"/>
    </source>
</evidence>
<evidence type="ECO:0000313" key="8">
    <source>
        <dbReference type="Proteomes" id="UP000234473"/>
    </source>
</evidence>
<name>A0A087FLL9_KLEVA</name>
<evidence type="ECO:0000313" key="5">
    <source>
        <dbReference type="EMBL" id="PLP46352.1"/>
    </source>
</evidence>
<reference evidence="4" key="8">
    <citation type="submission" date="2024-01" db="EMBL/GenBank/DDBJ databases">
        <authorList>
            <person name="Macesic N."/>
        </authorList>
    </citation>
    <scope>NUCLEOTIDE SEQUENCE</scope>
    <source>
        <strain evidence="4">CPO071</strain>
    </source>
</reference>
<dbReference type="EMBL" id="JARTTN020000001">
    <property type="protein sequence ID" value="MEC6057794.1"/>
    <property type="molecule type" value="Genomic_DNA"/>
</dbReference>
<proteinExistence type="predicted"/>
<dbReference type="EMBL" id="PICB01000409">
    <property type="protein sequence ID" value="PLP46352.1"/>
    <property type="molecule type" value="Genomic_DNA"/>
</dbReference>
<feature type="domain" description="A-factor biosynthesis hotdog" evidence="1">
    <location>
        <begin position="88"/>
        <end position="218"/>
    </location>
</feature>
<evidence type="ECO:0000313" key="10">
    <source>
        <dbReference type="Proteomes" id="UP000516181"/>
    </source>
</evidence>
<keyword evidence="11" id="KW-1185">Reference proteome</keyword>
<reference evidence="3" key="5">
    <citation type="journal article" date="2022" name="J. Appl. Microbiol.">
        <title>PCR-based ORF typing of Klebsiella pneumoniae for rapid identification of global clones and transmission events.</title>
        <authorList>
            <person name="Nonogaki R."/>
            <person name="Iijima A."/>
            <person name="Kawamura K."/>
            <person name="Kayama S."/>
            <person name="Sugai M."/>
            <person name="Yagi T."/>
            <person name="Arakawa Y."/>
            <person name="Doi Y."/>
            <person name="Suzuki M."/>
        </authorList>
    </citation>
    <scope>NUCLEOTIDE SEQUENCE</scope>
    <source>
        <strain evidence="3">NUKP-37</strain>
    </source>
</reference>
<dbReference type="EMBL" id="UKAS01000002">
    <property type="protein sequence ID" value="SXF92059.1"/>
    <property type="molecule type" value="Genomic_DNA"/>
</dbReference>
<reference evidence="5 8" key="2">
    <citation type="submission" date="2018-01" db="EMBL/GenBank/DDBJ databases">
        <title>Genomic study of Klebsiella pneumoniae.</title>
        <authorList>
            <person name="Yang Y."/>
            <person name="Bicalho R."/>
        </authorList>
    </citation>
    <scope>NUCLEOTIDE SEQUENCE [LARGE SCALE GENOMIC DNA]</scope>
    <source>
        <strain evidence="5 8">A5</strain>
    </source>
</reference>
<dbReference type="Proteomes" id="UP000258928">
    <property type="component" value="Unassembled WGS sequence"/>
</dbReference>
<evidence type="ECO:0000313" key="11">
    <source>
        <dbReference type="Proteomes" id="UP000789617"/>
    </source>
</evidence>